<organism evidence="3 4">
    <name type="scientific">Chloropicon primus</name>
    <dbReference type="NCBI Taxonomy" id="1764295"/>
    <lineage>
        <taxon>Eukaryota</taxon>
        <taxon>Viridiplantae</taxon>
        <taxon>Chlorophyta</taxon>
        <taxon>Chloropicophyceae</taxon>
        <taxon>Chloropicales</taxon>
        <taxon>Chloropicaceae</taxon>
        <taxon>Chloropicon</taxon>
    </lineage>
</organism>
<reference evidence="3 4" key="1">
    <citation type="submission" date="2018-07" db="EMBL/GenBank/DDBJ databases">
        <title>The complete nuclear genome of the prasinophyte Chloropicon primus (CCMP1205).</title>
        <authorList>
            <person name="Pombert J.-F."/>
            <person name="Otis C."/>
            <person name="Turmel M."/>
            <person name="Lemieux C."/>
        </authorList>
    </citation>
    <scope>NUCLEOTIDE SEQUENCE [LARGE SCALE GENOMIC DNA]</scope>
    <source>
        <strain evidence="3 4">CCMP1205</strain>
    </source>
</reference>
<feature type="signal peptide" evidence="2">
    <location>
        <begin position="1"/>
        <end position="28"/>
    </location>
</feature>
<keyword evidence="4" id="KW-1185">Reference proteome</keyword>
<dbReference type="EMBL" id="CP031034">
    <property type="protein sequence ID" value="QDZ18241.1"/>
    <property type="molecule type" value="Genomic_DNA"/>
</dbReference>
<sequence length="612" mass="62973">MRKFDTIISCWAVVLLVGLLVGPYVAHCQEPGAVSSGEGGAAPSGQVSTTLGVISPGDKVDDLNASLGAITSPSASTSSSSSGDGDKVDDLNASLGAITSPSASSTSSSSSGDGDKVEDLNASLGAITSPSASSTSSSSSGDGDKVEDLNASLGAISGGGGSLYDGKPSAGGPISTTLAPQAPLSGPSYASDPNANFGGGAVNLMWDKSYIMGFTSTVRESTKALQAFGPGLVPIKSGDPRMSVIRRRFDKKTAIAYPILLTAGNLKNGTRAGTINIGVRDLMQKLQKMPRNEAGELMHGGALPIADLDLDGLRRTDTRGVPEFVSYQIVCGPTEETTYLNAWDPVANECKSKNFEIRPQLLPEYTFFARLICTKVSPAEAWGMQCASFTEGPIAQGENCMWKPPNNFTVGDPDKDLARIVASEVDVSMVVNPTGPRSQLPVMMTAAIGMIEELLHTRQSGEMGLGKINPFPFKPQTVNILRPELGAISGTPGMPGMPGMAGAPGTSGVMAPPLVPSSGTSSLGRKLLQQLGGSPSPVMATTMQPSYSSASPSASGAPALGSVSSPGQQQQQQQPGEKVGVVLERELETGLVPHVPEQLSNAEGLEAISMCQ</sequence>
<feature type="compositionally biased region" description="Low complexity" evidence="1">
    <location>
        <begin position="545"/>
        <end position="574"/>
    </location>
</feature>
<accession>A0A5B8MDC6</accession>
<feature type="region of interest" description="Disordered" evidence="1">
    <location>
        <begin position="33"/>
        <end position="55"/>
    </location>
</feature>
<feature type="compositionally biased region" description="Low complexity" evidence="1">
    <location>
        <begin position="71"/>
        <end position="82"/>
    </location>
</feature>
<protein>
    <submittedName>
        <fullName evidence="3">Uncharacterized protein</fullName>
    </submittedName>
</protein>
<feature type="region of interest" description="Disordered" evidence="1">
    <location>
        <begin position="70"/>
        <end position="152"/>
    </location>
</feature>
<feature type="compositionally biased region" description="Low complexity" evidence="1">
    <location>
        <begin position="99"/>
        <end position="111"/>
    </location>
</feature>
<keyword evidence="2" id="KW-0732">Signal</keyword>
<evidence type="ECO:0000256" key="1">
    <source>
        <dbReference type="SAM" id="MobiDB-lite"/>
    </source>
</evidence>
<feature type="region of interest" description="Disordered" evidence="1">
    <location>
        <begin position="503"/>
        <end position="522"/>
    </location>
</feature>
<feature type="region of interest" description="Disordered" evidence="1">
    <location>
        <begin position="527"/>
        <end position="578"/>
    </location>
</feature>
<name>A0A5B8MDC6_9CHLO</name>
<dbReference type="AlphaFoldDB" id="A0A5B8MDC6"/>
<evidence type="ECO:0000256" key="2">
    <source>
        <dbReference type="SAM" id="SignalP"/>
    </source>
</evidence>
<dbReference type="Proteomes" id="UP000316726">
    <property type="component" value="Chromosome 1"/>
</dbReference>
<evidence type="ECO:0000313" key="3">
    <source>
        <dbReference type="EMBL" id="QDZ18241.1"/>
    </source>
</evidence>
<gene>
    <name evidence="3" type="ORF">A3770_01p07590</name>
</gene>
<evidence type="ECO:0000313" key="4">
    <source>
        <dbReference type="Proteomes" id="UP000316726"/>
    </source>
</evidence>
<proteinExistence type="predicted"/>
<feature type="compositionally biased region" description="Low complexity" evidence="1">
    <location>
        <begin position="128"/>
        <end position="140"/>
    </location>
</feature>
<feature type="chain" id="PRO_5022938064" evidence="2">
    <location>
        <begin position="29"/>
        <end position="612"/>
    </location>
</feature>